<proteinExistence type="predicted"/>
<reference evidence="1 2" key="1">
    <citation type="journal article" date="2018" name="Front. Microbiol.">
        <title>Phylogeny of Vibrio vulnificus from the Analysis of the Core-Genome: Implications for Intra-Species Taxonomy.</title>
        <authorList>
            <person name="Roig F.J."/>
            <person name="Gonzalez-Candelas F."/>
            <person name="Sanjuan E."/>
            <person name="Fouz B."/>
            <person name="Feil E.J."/>
            <person name="Llorens C."/>
            <person name="Baker-Austin C."/>
            <person name="Oliver J.D."/>
            <person name="Danin-Poleg Y."/>
            <person name="Gibas C.J."/>
            <person name="Kashi Y."/>
            <person name="Gulig P.A."/>
            <person name="Morrison S.S."/>
            <person name="Amaro C."/>
        </authorList>
    </citation>
    <scope>NUCLEOTIDE SEQUENCE [LARGE SCALE GENOMIC DNA]</scope>
    <source>
        <strain evidence="1 2">CECT4608</strain>
    </source>
</reference>
<evidence type="ECO:0000313" key="1">
    <source>
        <dbReference type="EMBL" id="POB47311.1"/>
    </source>
</evidence>
<evidence type="ECO:0000313" key="2">
    <source>
        <dbReference type="Proteomes" id="UP000237466"/>
    </source>
</evidence>
<dbReference type="RefSeq" id="WP_020194639.1">
    <property type="nucleotide sequence ID" value="NZ_PDGH01000101.1"/>
</dbReference>
<dbReference type="EMBL" id="PDGH01000101">
    <property type="protein sequence ID" value="POB47311.1"/>
    <property type="molecule type" value="Genomic_DNA"/>
</dbReference>
<comment type="caution">
    <text evidence="1">The sequence shown here is derived from an EMBL/GenBank/DDBJ whole genome shotgun (WGS) entry which is preliminary data.</text>
</comment>
<accession>A0A2S3R2I5</accession>
<name>A0A2S3R2I5_VIBVL</name>
<dbReference type="Proteomes" id="UP000237466">
    <property type="component" value="Unassembled WGS sequence"/>
</dbReference>
<protein>
    <submittedName>
        <fullName evidence="1">Uncharacterized protein</fullName>
    </submittedName>
</protein>
<dbReference type="AlphaFoldDB" id="A0A2S3R2I5"/>
<gene>
    <name evidence="1" type="ORF">CRN52_14615</name>
</gene>
<organism evidence="1 2">
    <name type="scientific">Vibrio vulnificus</name>
    <dbReference type="NCBI Taxonomy" id="672"/>
    <lineage>
        <taxon>Bacteria</taxon>
        <taxon>Pseudomonadati</taxon>
        <taxon>Pseudomonadota</taxon>
        <taxon>Gammaproteobacteria</taxon>
        <taxon>Vibrionales</taxon>
        <taxon>Vibrionaceae</taxon>
        <taxon>Vibrio</taxon>
    </lineage>
</organism>
<sequence>MVVKANFNGCIELPNGDFARPVVRMHNAYIDATKQDKRKFFRREPVVIKNPDNGTWTLAICIGSGGTKGVTKQSVGIQYDTADLLGVKFHSKEPLNLVIQRASMWRKVYWYLNHPDHGVRTSMWFGITGLISFADSMLGRFFDFIEMLIKHSIQ</sequence>